<evidence type="ECO:0000313" key="1">
    <source>
        <dbReference type="EMBL" id="KAG5599251.1"/>
    </source>
</evidence>
<gene>
    <name evidence="1" type="ORF">H5410_030621</name>
</gene>
<evidence type="ECO:0000313" key="2">
    <source>
        <dbReference type="Proteomes" id="UP000824120"/>
    </source>
</evidence>
<proteinExistence type="predicted"/>
<comment type="caution">
    <text evidence="1">The sequence shown here is derived from an EMBL/GenBank/DDBJ whole genome shotgun (WGS) entry which is preliminary data.</text>
</comment>
<dbReference type="OrthoDB" id="1002091at2759"/>
<dbReference type="Proteomes" id="UP000824120">
    <property type="component" value="Chromosome 6"/>
</dbReference>
<name>A0A9J5YET8_SOLCO</name>
<dbReference type="EMBL" id="JACXVP010000006">
    <property type="protein sequence ID" value="KAG5599251.1"/>
    <property type="molecule type" value="Genomic_DNA"/>
</dbReference>
<organism evidence="1 2">
    <name type="scientific">Solanum commersonii</name>
    <name type="common">Commerson's wild potato</name>
    <name type="synonym">Commerson's nightshade</name>
    <dbReference type="NCBI Taxonomy" id="4109"/>
    <lineage>
        <taxon>Eukaryota</taxon>
        <taxon>Viridiplantae</taxon>
        <taxon>Streptophyta</taxon>
        <taxon>Embryophyta</taxon>
        <taxon>Tracheophyta</taxon>
        <taxon>Spermatophyta</taxon>
        <taxon>Magnoliopsida</taxon>
        <taxon>eudicotyledons</taxon>
        <taxon>Gunneridae</taxon>
        <taxon>Pentapetalae</taxon>
        <taxon>asterids</taxon>
        <taxon>lamiids</taxon>
        <taxon>Solanales</taxon>
        <taxon>Solanaceae</taxon>
        <taxon>Solanoideae</taxon>
        <taxon>Solaneae</taxon>
        <taxon>Solanum</taxon>
    </lineage>
</organism>
<sequence>MILMKDTLSQAVRIFQTLKKIIGLNYEDLCRHPNFEIPRGYKIPKFDTFNEAAKVQPVMTESKMTNVFIQAQEPEYHERMLRVLGQKVLELIKMGEAIDDGLKS</sequence>
<accession>A0A9J5YET8</accession>
<keyword evidence="2" id="KW-1185">Reference proteome</keyword>
<protein>
    <submittedName>
        <fullName evidence="1">Uncharacterized protein</fullName>
    </submittedName>
</protein>
<reference evidence="1 2" key="1">
    <citation type="submission" date="2020-09" db="EMBL/GenBank/DDBJ databases">
        <title>De no assembly of potato wild relative species, Solanum commersonii.</title>
        <authorList>
            <person name="Cho K."/>
        </authorList>
    </citation>
    <scope>NUCLEOTIDE SEQUENCE [LARGE SCALE GENOMIC DNA]</scope>
    <source>
        <strain evidence="1">LZ3.2</strain>
        <tissue evidence="1">Leaf</tissue>
    </source>
</reference>
<dbReference type="AlphaFoldDB" id="A0A9J5YET8"/>